<gene>
    <name evidence="2" type="ORF">BCR32DRAFT_180126</name>
</gene>
<sequence length="163" mass="19233">MKEKMKELLPQPEDEERLKNFKTKITKIILKHWPNKEIKVYFYGSAVNGLWNHGSDVDVSILVDQPEKYKLNRMWNIAKVLRKEKMKNVIAIQNARMPICKFNEPETGIDCDLSINNRMPIHNSRLIYCYVHLDPRVRDIIMIVKKWSKIKNINDSKSGTFCS</sequence>
<dbReference type="Proteomes" id="UP000193944">
    <property type="component" value="Unassembled WGS sequence"/>
</dbReference>
<reference evidence="2 3" key="1">
    <citation type="submission" date="2016-08" db="EMBL/GenBank/DDBJ databases">
        <title>A Parts List for Fungal Cellulosomes Revealed by Comparative Genomics.</title>
        <authorList>
            <consortium name="DOE Joint Genome Institute"/>
            <person name="Haitjema C.H."/>
            <person name="Gilmore S.P."/>
            <person name="Henske J.K."/>
            <person name="Solomon K.V."/>
            <person name="De Groot R."/>
            <person name="Kuo A."/>
            <person name="Mondo S.J."/>
            <person name="Salamov A.A."/>
            <person name="Labutti K."/>
            <person name="Zhao Z."/>
            <person name="Chiniquy J."/>
            <person name="Barry K."/>
            <person name="Brewer H.M."/>
            <person name="Purvine S.O."/>
            <person name="Wright A.T."/>
            <person name="Boxma B."/>
            <person name="Van Alen T."/>
            <person name="Hackstein J.H."/>
            <person name="Baker S.E."/>
            <person name="Grigoriev I.V."/>
            <person name="O'Malley M.A."/>
        </authorList>
    </citation>
    <scope>NUCLEOTIDE SEQUENCE [LARGE SCALE GENOMIC DNA]</scope>
    <source>
        <strain evidence="2 3">S4</strain>
    </source>
</reference>
<feature type="non-terminal residue" evidence="2">
    <location>
        <position position="163"/>
    </location>
</feature>
<evidence type="ECO:0000313" key="3">
    <source>
        <dbReference type="Proteomes" id="UP000193944"/>
    </source>
</evidence>
<organism evidence="2 3">
    <name type="scientific">Anaeromyces robustus</name>
    <dbReference type="NCBI Taxonomy" id="1754192"/>
    <lineage>
        <taxon>Eukaryota</taxon>
        <taxon>Fungi</taxon>
        <taxon>Fungi incertae sedis</taxon>
        <taxon>Chytridiomycota</taxon>
        <taxon>Chytridiomycota incertae sedis</taxon>
        <taxon>Neocallimastigomycetes</taxon>
        <taxon>Neocallimastigales</taxon>
        <taxon>Neocallimastigaceae</taxon>
        <taxon>Anaeromyces</taxon>
    </lineage>
</organism>
<protein>
    <submittedName>
        <fullName evidence="2">Nucleotidyltransferase</fullName>
    </submittedName>
</protein>
<dbReference type="EMBL" id="MCFG01000082">
    <property type="protein sequence ID" value="ORX83020.1"/>
    <property type="molecule type" value="Genomic_DNA"/>
</dbReference>
<evidence type="ECO:0000313" key="2">
    <source>
        <dbReference type="EMBL" id="ORX83020.1"/>
    </source>
</evidence>
<dbReference type="AlphaFoldDB" id="A0A1Y1XB91"/>
<keyword evidence="2" id="KW-0808">Transferase</keyword>
<dbReference type="PANTHER" id="PTHR12271:SF40">
    <property type="entry name" value="POLY(A) RNA POLYMERASE GLD2"/>
    <property type="match status" value="1"/>
</dbReference>
<comment type="caution">
    <text evidence="2">The sequence shown here is derived from an EMBL/GenBank/DDBJ whole genome shotgun (WGS) entry which is preliminary data.</text>
</comment>
<accession>A0A1Y1XB91</accession>
<dbReference type="GO" id="GO:0031123">
    <property type="term" value="P:RNA 3'-end processing"/>
    <property type="evidence" value="ECO:0007669"/>
    <property type="project" value="TreeGrafter"/>
</dbReference>
<dbReference type="PANTHER" id="PTHR12271">
    <property type="entry name" value="POLY A POLYMERASE CID PAP -RELATED"/>
    <property type="match status" value="1"/>
</dbReference>
<dbReference type="InterPro" id="IPR043519">
    <property type="entry name" value="NT_sf"/>
</dbReference>
<name>A0A1Y1XB91_9FUNG</name>
<dbReference type="SUPFAM" id="SSF81301">
    <property type="entry name" value="Nucleotidyltransferase"/>
    <property type="match status" value="1"/>
</dbReference>
<reference evidence="2 3" key="2">
    <citation type="submission" date="2016-08" db="EMBL/GenBank/DDBJ databases">
        <title>Pervasive Adenine N6-methylation of Active Genes in Fungi.</title>
        <authorList>
            <consortium name="DOE Joint Genome Institute"/>
            <person name="Mondo S.J."/>
            <person name="Dannebaum R.O."/>
            <person name="Kuo R.C."/>
            <person name="Labutti K."/>
            <person name="Haridas S."/>
            <person name="Kuo A."/>
            <person name="Salamov A."/>
            <person name="Ahrendt S.R."/>
            <person name="Lipzen A."/>
            <person name="Sullivan W."/>
            <person name="Andreopoulos W.B."/>
            <person name="Clum A."/>
            <person name="Lindquist E."/>
            <person name="Daum C."/>
            <person name="Ramamoorthy G.K."/>
            <person name="Gryganskyi A."/>
            <person name="Culley D."/>
            <person name="Magnuson J.K."/>
            <person name="James T.Y."/>
            <person name="O'Malley M.A."/>
            <person name="Stajich J.E."/>
            <person name="Spatafora J.W."/>
            <person name="Visel A."/>
            <person name="Grigoriev I.V."/>
        </authorList>
    </citation>
    <scope>NUCLEOTIDE SEQUENCE [LARGE SCALE GENOMIC DNA]</scope>
    <source>
        <strain evidence="2 3">S4</strain>
    </source>
</reference>
<dbReference type="Pfam" id="PF22600">
    <property type="entry name" value="MTPAP-like_central"/>
    <property type="match status" value="1"/>
</dbReference>
<dbReference type="STRING" id="1754192.A0A1Y1XB91"/>
<dbReference type="InterPro" id="IPR054708">
    <property type="entry name" value="MTPAP-like_central"/>
</dbReference>
<dbReference type="GO" id="GO:0016779">
    <property type="term" value="F:nucleotidyltransferase activity"/>
    <property type="evidence" value="ECO:0007669"/>
    <property type="project" value="UniProtKB-ARBA"/>
</dbReference>
<dbReference type="OrthoDB" id="2274644at2759"/>
<evidence type="ECO:0000259" key="1">
    <source>
        <dbReference type="Pfam" id="PF22600"/>
    </source>
</evidence>
<dbReference type="Gene3D" id="3.30.460.10">
    <property type="entry name" value="Beta Polymerase, domain 2"/>
    <property type="match status" value="1"/>
</dbReference>
<dbReference type="GO" id="GO:0010605">
    <property type="term" value="P:negative regulation of macromolecule metabolic process"/>
    <property type="evidence" value="ECO:0007669"/>
    <property type="project" value="UniProtKB-ARBA"/>
</dbReference>
<dbReference type="Gene3D" id="1.10.1410.10">
    <property type="match status" value="1"/>
</dbReference>
<proteinExistence type="predicted"/>
<dbReference type="CDD" id="cd05402">
    <property type="entry name" value="NT_PAP_TUTase"/>
    <property type="match status" value="1"/>
</dbReference>
<keyword evidence="3" id="KW-1185">Reference proteome</keyword>
<feature type="domain" description="Poly(A) RNA polymerase mitochondrial-like central palm" evidence="1">
    <location>
        <begin position="1"/>
        <end position="131"/>
    </location>
</feature>